<reference evidence="1" key="1">
    <citation type="submission" date="2018-05" db="EMBL/GenBank/DDBJ databases">
        <authorList>
            <person name="Lanie J.A."/>
            <person name="Ng W.-L."/>
            <person name="Kazmierczak K.M."/>
            <person name="Andrzejewski T.M."/>
            <person name="Davidsen T.M."/>
            <person name="Wayne K.J."/>
            <person name="Tettelin H."/>
            <person name="Glass J.I."/>
            <person name="Rusch D."/>
            <person name="Podicherti R."/>
            <person name="Tsui H.-C.T."/>
            <person name="Winkler M.E."/>
        </authorList>
    </citation>
    <scope>NUCLEOTIDE SEQUENCE</scope>
</reference>
<accession>A0A382V5M1</accession>
<dbReference type="AlphaFoldDB" id="A0A382V5M1"/>
<gene>
    <name evidence="1" type="ORF">METZ01_LOCUS394045</name>
</gene>
<protein>
    <submittedName>
        <fullName evidence="1">Uncharacterized protein</fullName>
    </submittedName>
</protein>
<evidence type="ECO:0000313" key="1">
    <source>
        <dbReference type="EMBL" id="SVD41191.1"/>
    </source>
</evidence>
<sequence length="23" mass="2642">KKVCEESFLGDILWVFLRPFASG</sequence>
<organism evidence="1">
    <name type="scientific">marine metagenome</name>
    <dbReference type="NCBI Taxonomy" id="408172"/>
    <lineage>
        <taxon>unclassified sequences</taxon>
        <taxon>metagenomes</taxon>
        <taxon>ecological metagenomes</taxon>
    </lineage>
</organism>
<proteinExistence type="predicted"/>
<feature type="non-terminal residue" evidence="1">
    <location>
        <position position="1"/>
    </location>
</feature>
<dbReference type="EMBL" id="UINC01148996">
    <property type="protein sequence ID" value="SVD41191.1"/>
    <property type="molecule type" value="Genomic_DNA"/>
</dbReference>
<name>A0A382V5M1_9ZZZZ</name>